<dbReference type="GO" id="GO:0016020">
    <property type="term" value="C:membrane"/>
    <property type="evidence" value="ECO:0007669"/>
    <property type="project" value="UniProtKB-SubCell"/>
</dbReference>
<dbReference type="AlphaFoldDB" id="A0A1W6C702"/>
<accession>A0A1W6C702</accession>
<keyword evidence="6" id="KW-0496">Mitochondrion</keyword>
<evidence type="ECO:0000256" key="3">
    <source>
        <dbReference type="ARBA" id="ARBA00022989"/>
    </source>
</evidence>
<feature type="transmembrane region" description="Helical" evidence="5">
    <location>
        <begin position="194"/>
        <end position="213"/>
    </location>
</feature>
<evidence type="ECO:0000313" key="6">
    <source>
        <dbReference type="EMBL" id="ARJ60487.1"/>
    </source>
</evidence>
<name>A0A1W6C702_9FLOR</name>
<feature type="transmembrane region" description="Helical" evidence="5">
    <location>
        <begin position="219"/>
        <end position="239"/>
    </location>
</feature>
<dbReference type="EMBL" id="KY009863">
    <property type="protein sequence ID" value="ART65156.1"/>
    <property type="molecule type" value="Genomic_DNA"/>
</dbReference>
<dbReference type="InterPro" id="IPR002033">
    <property type="entry name" value="TatC"/>
</dbReference>
<evidence type="ECO:0000313" key="7">
    <source>
        <dbReference type="EMBL" id="ART65156.1"/>
    </source>
</evidence>
<comment type="subcellular location">
    <subcellularLocation>
        <location evidence="1">Membrane</location>
        <topology evidence="1">Multi-pass membrane protein</topology>
    </subcellularLocation>
</comment>
<evidence type="ECO:0000256" key="4">
    <source>
        <dbReference type="ARBA" id="ARBA00023136"/>
    </source>
</evidence>
<evidence type="ECO:0000256" key="2">
    <source>
        <dbReference type="ARBA" id="ARBA00022692"/>
    </source>
</evidence>
<gene>
    <name evidence="7" type="primary">secY</name>
</gene>
<proteinExistence type="predicted"/>
<feature type="transmembrane region" description="Helical" evidence="5">
    <location>
        <begin position="65"/>
        <end position="84"/>
    </location>
</feature>
<keyword evidence="2 5" id="KW-0812">Transmembrane</keyword>
<organism evidence="6">
    <name type="scientific">Gracilaria firma</name>
    <dbReference type="NCBI Taxonomy" id="2510791"/>
    <lineage>
        <taxon>Eukaryota</taxon>
        <taxon>Rhodophyta</taxon>
        <taxon>Florideophyceae</taxon>
        <taxon>Rhodymeniophycidae</taxon>
        <taxon>Gracilariales</taxon>
        <taxon>Gracilariaceae</taxon>
        <taxon>Gracilaria</taxon>
    </lineage>
</organism>
<dbReference type="Pfam" id="PF00902">
    <property type="entry name" value="TatC"/>
    <property type="match status" value="1"/>
</dbReference>
<dbReference type="EMBL" id="KX980031">
    <property type="protein sequence ID" value="ARJ60487.1"/>
    <property type="molecule type" value="Genomic_DNA"/>
</dbReference>
<feature type="transmembrane region" description="Helical" evidence="5">
    <location>
        <begin position="105"/>
        <end position="132"/>
    </location>
</feature>
<feature type="transmembrane region" description="Helical" evidence="5">
    <location>
        <begin position="159"/>
        <end position="182"/>
    </location>
</feature>
<evidence type="ECO:0000256" key="1">
    <source>
        <dbReference type="ARBA" id="ARBA00004141"/>
    </source>
</evidence>
<reference evidence="7" key="1">
    <citation type="submission" date="2016-10" db="EMBL/GenBank/DDBJ databases">
        <title>Early insights into the genome sequencing of Gracilaria changii (Rhodophyta, Gracilariales).</title>
        <authorList>
            <person name="Ho C.-L."/>
        </authorList>
    </citation>
    <scope>NUCLEOTIDE SEQUENCE</scope>
</reference>
<evidence type="ECO:0000256" key="5">
    <source>
        <dbReference type="SAM" id="Phobius"/>
    </source>
</evidence>
<geneLocation type="mitochondrion" evidence="6"/>
<keyword evidence="3 5" id="KW-1133">Transmembrane helix</keyword>
<protein>
    <submittedName>
        <fullName evidence="6">SecY</fullName>
    </submittedName>
</protein>
<keyword evidence="4 5" id="KW-0472">Membrane</keyword>
<sequence length="248" mass="30929">MYHKLIYFYSLEFIFRLIYIFISFFLCILIASLNTYYLIFFEVYPFVIYKLKKFIVTNVTDLFDVIWFLIISKSFFFVFPYWIFQLYKFNSSSWYKYQLKFFKKSFYFSFFFGFVIISFVHFYLLPFILYFLTKWEMQNNDLFDIFIEFRIINYIKWVVTFRCIIGSLSFIFFLLGLHFWFLVKKHQVYFLVKYYRKSFIFITLCIFCLVIPPDSFFQVLFLTVIIFELVFLFVCFKLCKKFFKYANV</sequence>
<reference evidence="6" key="2">
    <citation type="journal article" date="2017" name="J. Appl. Phycol.">
        <title>Phylogenetic relationship of Gracilaria changii with its congeners (Rhodophyta: Gracilariaceae) based on complete mitochondrial genome.</title>
        <authorList>
            <person name="Song S.-L."/>
            <person name="Yong H.-S."/>
            <person name="Lim P.-E."/>
            <person name="Phang S.-M."/>
        </authorList>
    </citation>
    <scope>NUCLEOTIDE SEQUENCE</scope>
    <source>
        <strain evidence="6">GC2</strain>
    </source>
</reference>
<feature type="transmembrane region" description="Helical" evidence="5">
    <location>
        <begin position="13"/>
        <end position="39"/>
    </location>
</feature>